<keyword evidence="1" id="KW-0472">Membrane</keyword>
<dbReference type="GO" id="GO:0016301">
    <property type="term" value="F:kinase activity"/>
    <property type="evidence" value="ECO:0007669"/>
    <property type="project" value="UniProtKB-KW"/>
</dbReference>
<proteinExistence type="predicted"/>
<dbReference type="InterPro" id="IPR050640">
    <property type="entry name" value="Bact_2-comp_sensor_kinase"/>
</dbReference>
<evidence type="ECO:0000313" key="4">
    <source>
        <dbReference type="Proteomes" id="UP001171916"/>
    </source>
</evidence>
<feature type="transmembrane region" description="Helical" evidence="1">
    <location>
        <begin position="116"/>
        <end position="136"/>
    </location>
</feature>
<feature type="transmembrane region" description="Helical" evidence="1">
    <location>
        <begin position="83"/>
        <end position="104"/>
    </location>
</feature>
<organism evidence="3 4">
    <name type="scientific">Algoriphagus sediminis</name>
    <dbReference type="NCBI Taxonomy" id="3057113"/>
    <lineage>
        <taxon>Bacteria</taxon>
        <taxon>Pseudomonadati</taxon>
        <taxon>Bacteroidota</taxon>
        <taxon>Cytophagia</taxon>
        <taxon>Cytophagales</taxon>
        <taxon>Cyclobacteriaceae</taxon>
        <taxon>Algoriphagus</taxon>
    </lineage>
</organism>
<evidence type="ECO:0000259" key="2">
    <source>
        <dbReference type="Pfam" id="PF06580"/>
    </source>
</evidence>
<comment type="caution">
    <text evidence="3">The sequence shown here is derived from an EMBL/GenBank/DDBJ whole genome shotgun (WGS) entry which is preliminary data.</text>
</comment>
<keyword evidence="3" id="KW-0808">Transferase</keyword>
<evidence type="ECO:0000256" key="1">
    <source>
        <dbReference type="SAM" id="Phobius"/>
    </source>
</evidence>
<dbReference type="InterPro" id="IPR010559">
    <property type="entry name" value="Sig_transdc_His_kin_internal"/>
</dbReference>
<gene>
    <name evidence="3" type="ORF">QVH07_16245</name>
</gene>
<feature type="transmembrane region" description="Helical" evidence="1">
    <location>
        <begin position="167"/>
        <end position="186"/>
    </location>
</feature>
<dbReference type="PANTHER" id="PTHR34220:SF7">
    <property type="entry name" value="SENSOR HISTIDINE KINASE YPDA"/>
    <property type="match status" value="1"/>
</dbReference>
<feature type="transmembrane region" description="Helical" evidence="1">
    <location>
        <begin position="51"/>
        <end position="71"/>
    </location>
</feature>
<dbReference type="Proteomes" id="UP001171916">
    <property type="component" value="Unassembled WGS sequence"/>
</dbReference>
<feature type="domain" description="Signal transduction histidine kinase internal region" evidence="2">
    <location>
        <begin position="207"/>
        <end position="283"/>
    </location>
</feature>
<keyword evidence="1" id="KW-1133">Transmembrane helix</keyword>
<protein>
    <submittedName>
        <fullName evidence="3">Histidine kinase</fullName>
    </submittedName>
</protein>
<name>A0ABT7YGR1_9BACT</name>
<dbReference type="RefSeq" id="WP_290002514.1">
    <property type="nucleotide sequence ID" value="NZ_JAUEPH010000008.1"/>
</dbReference>
<keyword evidence="3" id="KW-0418">Kinase</keyword>
<evidence type="ECO:0000313" key="3">
    <source>
        <dbReference type="EMBL" id="MDN3205713.1"/>
    </source>
</evidence>
<dbReference type="Pfam" id="PF06580">
    <property type="entry name" value="His_kinase"/>
    <property type="match status" value="1"/>
</dbReference>
<keyword evidence="1" id="KW-0812">Transmembrane</keyword>
<dbReference type="EMBL" id="JAUEPH010000008">
    <property type="protein sequence ID" value="MDN3205713.1"/>
    <property type="molecule type" value="Genomic_DNA"/>
</dbReference>
<sequence>MVLINLSIDSELPFVEGIGGFDDLLYVKDHKYPTFELERQPMEQINSQKRVSVLVHILGWATLSTVLLLLLPLSYRVDLPMAFWYKQLFLAFLLSLIFYANMLFMVPRILLQKKLGIYLITVLIGGVLFLGLLITFENLVHLPELMFKAFNPSEEYQPRGRWIFGDIFYILLYLLSIGVSTSVASVQKWQKDEALRIELDRQRIKTELSYLKAQINPHFFFNTLNNIYSLTNLDVSKAQEALLKLSRMMRYVLYENQKDLTSIQKEIGFINDYVELMKMRLSPKVKLKVEMEEPREDLLIAPMLLLPFLENCFKHGVSGQKESEILIKLEMMGKTLFFETRNQIFPLNPESPEAQENGIGLVNTRRRLDLLYPKKHKIKFGEDEANNEYWVNLTISLE</sequence>
<accession>A0ABT7YGR1</accession>
<dbReference type="PANTHER" id="PTHR34220">
    <property type="entry name" value="SENSOR HISTIDINE KINASE YPDA"/>
    <property type="match status" value="1"/>
</dbReference>
<keyword evidence="4" id="KW-1185">Reference proteome</keyword>
<reference evidence="3" key="1">
    <citation type="submission" date="2023-06" db="EMBL/GenBank/DDBJ databases">
        <title>Robiginitalea aurantiacus sp. nov. and Algoriphagus sediminis sp. nov., isolated from coastal sediment.</title>
        <authorList>
            <person name="Zhou Z.Y."/>
            <person name="An J."/>
            <person name="Jia Y.W."/>
            <person name="Du Z.J."/>
        </authorList>
    </citation>
    <scope>NUCLEOTIDE SEQUENCE</scope>
    <source>
        <strain evidence="3">C2-7</strain>
    </source>
</reference>